<accession>A0A0R2U4G3</accession>
<reference evidence="2 3" key="1">
    <citation type="submission" date="2015-10" db="EMBL/GenBank/DDBJ databases">
        <title>Metagenome-Assembled Genomes uncover a global brackish microbiome.</title>
        <authorList>
            <person name="Hugerth L.W."/>
            <person name="Larsson J."/>
            <person name="Alneberg J."/>
            <person name="Lindh M.V."/>
            <person name="Legrand C."/>
            <person name="Pinhassi J."/>
            <person name="Andersson A.F."/>
        </authorList>
    </citation>
    <scope>NUCLEOTIDE SEQUENCE [LARGE SCALE GENOMIC DNA]</scope>
    <source>
        <strain evidence="2">BACL26 MAG-121220-bin70</strain>
    </source>
</reference>
<evidence type="ECO:0000313" key="3">
    <source>
        <dbReference type="Proteomes" id="UP000051213"/>
    </source>
</evidence>
<dbReference type="Proteomes" id="UP000051213">
    <property type="component" value="Unassembled WGS sequence"/>
</dbReference>
<evidence type="ECO:0000313" key="2">
    <source>
        <dbReference type="EMBL" id="KRO94383.1"/>
    </source>
</evidence>
<organism evidence="2 3">
    <name type="scientific">SAR92 bacterium BACL26 MAG-121220-bin70</name>
    <dbReference type="NCBI Taxonomy" id="1655626"/>
    <lineage>
        <taxon>Bacteria</taxon>
        <taxon>Pseudomonadati</taxon>
        <taxon>Pseudomonadota</taxon>
        <taxon>Gammaproteobacteria</taxon>
        <taxon>Cellvibrionales</taxon>
        <taxon>Porticoccaceae</taxon>
        <taxon>SAR92 clade</taxon>
    </lineage>
</organism>
<dbReference type="Pfam" id="PF03551">
    <property type="entry name" value="PadR"/>
    <property type="match status" value="1"/>
</dbReference>
<sequence>MSESEHYQKLKLELRRGVLILAVLAELRVEHYGYSLRKNMLQKGLDIDEGTLYPLMRRLEKQELLTSMWREENNRKKRFYQLSEIGKTTLEQLTQDWQNVESTLNNILNSPKEINQ</sequence>
<dbReference type="PANTHER" id="PTHR33169:SF14">
    <property type="entry name" value="TRANSCRIPTIONAL REGULATOR RV3488"/>
    <property type="match status" value="1"/>
</dbReference>
<dbReference type="Gene3D" id="1.10.10.10">
    <property type="entry name" value="Winged helix-like DNA-binding domain superfamily/Winged helix DNA-binding domain"/>
    <property type="match status" value="1"/>
</dbReference>
<dbReference type="EMBL" id="LICA01000156">
    <property type="protein sequence ID" value="KRO94383.1"/>
    <property type="molecule type" value="Genomic_DNA"/>
</dbReference>
<name>A0A0R2U4G3_9GAMM</name>
<evidence type="ECO:0000259" key="1">
    <source>
        <dbReference type="Pfam" id="PF03551"/>
    </source>
</evidence>
<gene>
    <name evidence="2" type="ORF">ABS24_00185</name>
</gene>
<dbReference type="InterPro" id="IPR005149">
    <property type="entry name" value="Tscrpt_reg_PadR_N"/>
</dbReference>
<feature type="domain" description="Transcription regulator PadR N-terminal" evidence="1">
    <location>
        <begin position="20"/>
        <end position="91"/>
    </location>
</feature>
<dbReference type="InterPro" id="IPR052509">
    <property type="entry name" value="Metal_resp_DNA-bind_regulator"/>
</dbReference>
<dbReference type="InterPro" id="IPR036388">
    <property type="entry name" value="WH-like_DNA-bd_sf"/>
</dbReference>
<dbReference type="AlphaFoldDB" id="A0A0R2U4G3"/>
<dbReference type="SUPFAM" id="SSF46785">
    <property type="entry name" value="Winged helix' DNA-binding domain"/>
    <property type="match status" value="1"/>
</dbReference>
<dbReference type="InterPro" id="IPR036390">
    <property type="entry name" value="WH_DNA-bd_sf"/>
</dbReference>
<protein>
    <submittedName>
        <fullName evidence="2">PadR family transcriptional regulator</fullName>
    </submittedName>
</protein>
<proteinExistence type="predicted"/>
<comment type="caution">
    <text evidence="2">The sequence shown here is derived from an EMBL/GenBank/DDBJ whole genome shotgun (WGS) entry which is preliminary data.</text>
</comment>
<dbReference type="PANTHER" id="PTHR33169">
    <property type="entry name" value="PADR-FAMILY TRANSCRIPTIONAL REGULATOR"/>
    <property type="match status" value="1"/>
</dbReference>